<keyword evidence="2" id="KW-1185">Reference proteome</keyword>
<evidence type="ECO:0000313" key="1">
    <source>
        <dbReference type="EMBL" id="MBO2010898.1"/>
    </source>
</evidence>
<accession>A0ABS3QIS0</accession>
<dbReference type="Gene3D" id="3.40.50.150">
    <property type="entry name" value="Vaccinia Virus protein VP39"/>
    <property type="match status" value="2"/>
</dbReference>
<reference evidence="1 2" key="1">
    <citation type="submission" date="2021-03" db="EMBL/GenBank/DDBJ databases">
        <authorList>
            <person name="Kim M.K."/>
        </authorList>
    </citation>
    <scope>NUCLEOTIDE SEQUENCE [LARGE SCALE GENOMIC DNA]</scope>
    <source>
        <strain evidence="1 2">BT442</strain>
    </source>
</reference>
<protein>
    <recommendedName>
        <fullName evidence="3">DNA methylase N-4/N-6 domain-containing protein</fullName>
    </recommendedName>
</protein>
<dbReference type="EMBL" id="JAGETZ010000008">
    <property type="protein sequence ID" value="MBO2010898.1"/>
    <property type="molecule type" value="Genomic_DNA"/>
</dbReference>
<dbReference type="SUPFAM" id="SSF53335">
    <property type="entry name" value="S-adenosyl-L-methionine-dependent methyltransferases"/>
    <property type="match status" value="2"/>
</dbReference>
<name>A0ABS3QIS0_9BACT</name>
<sequence>MMMASASINKTGVSTPKRGNIQFRNRALWYEYYAGYSPQFALDVIEYLNVDKDSIVLDPWNGIGTTTLAASAAGCLGKGFDLNPVPIVISKALNVSVGDKQSILPLAKEIVSKATRLRKYEDNEPLSIWFGSSASSAIRSIEKSIQVCLVRQRKQDYAFIVSDTSCVSEIAAFFYLALFKTIRVLIGKFTGSNPTWVKKPKLDSDKIDYSFSFIKQCFEKEIASMLDCFNPVFESSLSGEIEVTVGDSSNIPCRSSTVDFVMSSPPYCTRIDYAVSTMPELALLGFADTKFDTLRRKLIGTTTVPSIQPFISEQWGQSCNMFLTKLKYHSSKASATYYLKNHVQYFDSLFKSISEISRVLKKEGNCVLVVQDSYYKDIHNDLPKIVSDMAYGVGLSHINSVGFLANNNMAEINPGSKKYRSSSTATESVLFFQKH</sequence>
<proteinExistence type="predicted"/>
<dbReference type="InterPro" id="IPR029063">
    <property type="entry name" value="SAM-dependent_MTases_sf"/>
</dbReference>
<dbReference type="Proteomes" id="UP000664369">
    <property type="component" value="Unassembled WGS sequence"/>
</dbReference>
<organism evidence="1 2">
    <name type="scientific">Hymenobacter negativus</name>
    <dbReference type="NCBI Taxonomy" id="2795026"/>
    <lineage>
        <taxon>Bacteria</taxon>
        <taxon>Pseudomonadati</taxon>
        <taxon>Bacteroidota</taxon>
        <taxon>Cytophagia</taxon>
        <taxon>Cytophagales</taxon>
        <taxon>Hymenobacteraceae</taxon>
        <taxon>Hymenobacter</taxon>
    </lineage>
</organism>
<evidence type="ECO:0000313" key="2">
    <source>
        <dbReference type="Proteomes" id="UP000664369"/>
    </source>
</evidence>
<gene>
    <name evidence="1" type="ORF">J4E00_17695</name>
</gene>
<dbReference type="RefSeq" id="WP_208176585.1">
    <property type="nucleotide sequence ID" value="NZ_JAGETZ010000008.1"/>
</dbReference>
<evidence type="ECO:0008006" key="3">
    <source>
        <dbReference type="Google" id="ProtNLM"/>
    </source>
</evidence>
<comment type="caution">
    <text evidence="1">The sequence shown here is derived from an EMBL/GenBank/DDBJ whole genome shotgun (WGS) entry which is preliminary data.</text>
</comment>